<dbReference type="InterPro" id="IPR040693">
    <property type="entry name" value="UGGT_TRXL_1"/>
</dbReference>
<comment type="cofactor">
    <cofactor evidence="1">
        <name>Ca(2+)</name>
        <dbReference type="ChEBI" id="CHEBI:29108"/>
    </cofactor>
</comment>
<comment type="similarity">
    <text evidence="4">Belongs to the glycosyltransferase 8 family.</text>
</comment>
<accession>A0A1V6SMD6</accession>
<name>A0A1V6SMD6_9EURO</name>
<evidence type="ECO:0000256" key="8">
    <source>
        <dbReference type="ARBA" id="ARBA00023180"/>
    </source>
</evidence>
<dbReference type="PANTHER" id="PTHR11226">
    <property type="entry name" value="UDP-GLUCOSE GLYCOPROTEIN:GLUCOSYLTRANSFERASE"/>
    <property type="match status" value="1"/>
</dbReference>
<evidence type="ECO:0000256" key="7">
    <source>
        <dbReference type="ARBA" id="ARBA00022824"/>
    </source>
</evidence>
<dbReference type="UniPathway" id="UPA00378"/>
<dbReference type="GO" id="GO:0003980">
    <property type="term" value="F:UDP-glucose:glycoprotein glucosyltransferase activity"/>
    <property type="evidence" value="ECO:0007669"/>
    <property type="project" value="InterPro"/>
</dbReference>
<dbReference type="InterPro" id="IPR040692">
    <property type="entry name" value="UGGT_TRXL_3"/>
</dbReference>
<dbReference type="SUPFAM" id="SSF53448">
    <property type="entry name" value="Nucleotide-diphospho-sugar transferases"/>
    <property type="match status" value="1"/>
</dbReference>
<comment type="subcellular location">
    <subcellularLocation>
        <location evidence="2">Endoplasmic reticulum lumen</location>
    </subcellularLocation>
</comment>
<dbReference type="GO" id="GO:0051082">
    <property type="term" value="F:unfolded protein binding"/>
    <property type="evidence" value="ECO:0007669"/>
    <property type="project" value="TreeGrafter"/>
</dbReference>
<evidence type="ECO:0000313" key="15">
    <source>
        <dbReference type="EMBL" id="OQE15217.1"/>
    </source>
</evidence>
<evidence type="ECO:0000256" key="9">
    <source>
        <dbReference type="SAM" id="MobiDB-lite"/>
    </source>
</evidence>
<feature type="domain" description="Glucosyltransferase 24 catalytic" evidence="14">
    <location>
        <begin position="1190"/>
        <end position="1456"/>
    </location>
</feature>
<evidence type="ECO:0000256" key="5">
    <source>
        <dbReference type="ARBA" id="ARBA00022679"/>
    </source>
</evidence>
<feature type="domain" description="UDP-glucose:glycoprotein glucosyltransferase thioredoxin-like" evidence="13">
    <location>
        <begin position="670"/>
        <end position="871"/>
    </location>
</feature>
<keyword evidence="5" id="KW-0808">Transferase</keyword>
<gene>
    <name evidence="15" type="ORF">PENFLA_c033G04983</name>
</gene>
<dbReference type="InterPro" id="IPR009448">
    <property type="entry name" value="UDP-g_GGtrans"/>
</dbReference>
<feature type="domain" description="UGGT thioredoxin-like" evidence="12">
    <location>
        <begin position="414"/>
        <end position="657"/>
    </location>
</feature>
<dbReference type="GO" id="GO:0005788">
    <property type="term" value="C:endoplasmic reticulum lumen"/>
    <property type="evidence" value="ECO:0007669"/>
    <property type="project" value="UniProtKB-SubCell"/>
</dbReference>
<evidence type="ECO:0000256" key="4">
    <source>
        <dbReference type="ARBA" id="ARBA00006351"/>
    </source>
</evidence>
<dbReference type="InterPro" id="IPR029044">
    <property type="entry name" value="Nucleotide-diphossugar_trans"/>
</dbReference>
<evidence type="ECO:0008006" key="17">
    <source>
        <dbReference type="Google" id="ProtNLM"/>
    </source>
</evidence>
<dbReference type="Pfam" id="PF18402">
    <property type="entry name" value="Thioredoxin_14"/>
    <property type="match status" value="1"/>
</dbReference>
<keyword evidence="7" id="KW-0256">Endoplasmic reticulum</keyword>
<dbReference type="Pfam" id="PF18401">
    <property type="entry name" value="Thioredoxin_13"/>
    <property type="match status" value="1"/>
</dbReference>
<dbReference type="GO" id="GO:0018279">
    <property type="term" value="P:protein N-linked glycosylation via asparagine"/>
    <property type="evidence" value="ECO:0007669"/>
    <property type="project" value="TreeGrafter"/>
</dbReference>
<organism evidence="15 16">
    <name type="scientific">Penicillium flavigenum</name>
    <dbReference type="NCBI Taxonomy" id="254877"/>
    <lineage>
        <taxon>Eukaryota</taxon>
        <taxon>Fungi</taxon>
        <taxon>Dikarya</taxon>
        <taxon>Ascomycota</taxon>
        <taxon>Pezizomycotina</taxon>
        <taxon>Eurotiomycetes</taxon>
        <taxon>Eurotiomycetidae</taxon>
        <taxon>Eurotiales</taxon>
        <taxon>Aspergillaceae</taxon>
        <taxon>Penicillium</taxon>
    </lineage>
</organism>
<dbReference type="Pfam" id="PF06427">
    <property type="entry name" value="UDP-g_GGTase"/>
    <property type="match status" value="1"/>
</dbReference>
<keyword evidence="8" id="KW-0325">Glycoprotein</keyword>
<reference evidence="16" key="1">
    <citation type="journal article" date="2017" name="Nat. Microbiol.">
        <title>Global analysis of biosynthetic gene clusters reveals vast potential of secondary metabolite production in Penicillium species.</title>
        <authorList>
            <person name="Nielsen J.C."/>
            <person name="Grijseels S."/>
            <person name="Prigent S."/>
            <person name="Ji B."/>
            <person name="Dainat J."/>
            <person name="Nielsen K.F."/>
            <person name="Frisvad J.C."/>
            <person name="Workman M."/>
            <person name="Nielsen J."/>
        </authorList>
    </citation>
    <scope>NUCLEOTIDE SEQUENCE [LARGE SCALE GENOMIC DNA]</scope>
    <source>
        <strain evidence="16">IBT 14082</strain>
    </source>
</reference>
<dbReference type="CDD" id="cd06432">
    <property type="entry name" value="GT8_HUGT1_C_like"/>
    <property type="match status" value="1"/>
</dbReference>
<evidence type="ECO:0000256" key="3">
    <source>
        <dbReference type="ARBA" id="ARBA00004922"/>
    </source>
</evidence>
<evidence type="ECO:0000256" key="1">
    <source>
        <dbReference type="ARBA" id="ARBA00001913"/>
    </source>
</evidence>
<feature type="region of interest" description="Disordered" evidence="9">
    <location>
        <begin position="258"/>
        <end position="287"/>
    </location>
</feature>
<feature type="domain" description="UGGT thioredoxin-like" evidence="10">
    <location>
        <begin position="43"/>
        <end position="225"/>
    </location>
</feature>
<dbReference type="Proteomes" id="UP000191342">
    <property type="component" value="Unassembled WGS sequence"/>
</dbReference>
<comment type="pathway">
    <text evidence="3">Protein modification; protein glycosylation.</text>
</comment>
<protein>
    <recommendedName>
        <fullName evidence="17">UDP-glucose:glycoprotein glucosyltransferase</fullName>
    </recommendedName>
</protein>
<dbReference type="InterPro" id="IPR040525">
    <property type="entry name" value="UGGT_TRXL_4"/>
</dbReference>
<evidence type="ECO:0000259" key="13">
    <source>
        <dbReference type="Pfam" id="PF18403"/>
    </source>
</evidence>
<dbReference type="Gene3D" id="3.90.550.10">
    <property type="entry name" value="Spore Coat Polysaccharide Biosynthesis Protein SpsA, Chain A"/>
    <property type="match status" value="1"/>
</dbReference>
<evidence type="ECO:0000259" key="11">
    <source>
        <dbReference type="Pfam" id="PF18401"/>
    </source>
</evidence>
<evidence type="ECO:0000259" key="14">
    <source>
        <dbReference type="Pfam" id="PF18404"/>
    </source>
</evidence>
<sequence>MRVSAESHISWRWYAAVGVLLPGLIANASPAVNVALQASFDSAPYLVELLESAAEENSTSYFPLLDRIADGTFEDLTTEKELYDRFLTVLNDDGHIRTPESLSSFKLSLSVRSSAPRIEAHFQYYNTSVQQSLMVAQDAVCPVWVHSEGKQYCSSAMERAQQDVVGELDPRELPFDRVLGDVSLPPAVLYADVASPMFRDFHETLSDMAKQGQISYRVRYRPPQHWISRPLFVSGYGVELALKRTDYIVIDDRDAEQLEEKGAKSLPTDPDETKEDAPDDLRPLSSSEVTRLGLNSASYVMDSSDPLGTLIKMSQNFPKYSSVVAAHNSTGEMAQEIRHNRLRMLPGGYNAMWINGVQMDTQQIDAFSLLEHVRRERKLIEKFRGLGLSANDVVKLLSHRLLTEAQAGGEEQRYDYRDNLEGNQVIIWMNNLEKDSRYESWPGDLEAYMAGSYPGQLPPVSRDLHNVVVSMDSSNPEHMMLAAGNLHAFIKRGIPVRFGLVPTTSSPESIAQLKVAHYLFDAYGIDSLVQYFEEFASKDKMGFPDKSCFQSATRGRDLVDEHEALSLDQVLKSEEYNALVSQTAAYQRRLSLTGDALQFLVNGIPISREGNWMQGMSMQISRDLKLIQQGIVEGVFEEDAWLPEFFLAGAIERRNTFLMPEDPKSVQIVDIANIIASNEDVLSKIPRVLSDKGTLESAHMIVVGDFESEAGMKLLSDALNLRKKNGGVEILMLHNAPSDAEDDVSKNLVALYLSLAKGETIDQVLAKIASGDLDAEILESEAQEISTIQALHQTLAKELGFNPGIEGLVVNGRAVGPIEKEHPLSVEEMSQLITYERVKRLDSVATAVGELGFADKISNPLDFAKLTSLVAISTISDVPEGIFENTPDFRMDVSSKWRTEHSVITVSNSDDPTIQVGVSLDPASEVAQRWLPILKVLSELSGVQLKIFLNPKEELTELPVKRFYRYVLESEPSFTDEGALARPQASFTGVPVEALLTLGMDVPSSWLVAPSESVYDLDNIKLSSVKSGTDVDAIYALEHILIEGHSRDLTTKTAPRGVQLILGTEDNHHFADTIIMANLGYFQFKAQPGLWQINLKPGRSEKIFKIDSVGGLGYRPQTGDEKNEVALLSFHGRTLFPRLSRKPGHEEEDVLETGVQQGSDYFSKGLNFASGVLSSVGLGSKSGSEQHADINIFSVASGHLYERMLNIMMVSVMRHTKHSVKFWFIEQFLSPSFRAFLPSLAREYGFSYEMVTYKWPHWLRAQKEKQREIWGYKMLFLDVLFPLSLDKVIFVDADQIVRTDMYELVTHDLQEAPYGFTPMGDSRTEMEGFRFWKQGYWSTFLRGKPYHISALYVVDLKRFRALAAGDRLRGQYQMLSSDPNSLSNLDQDLPNHMQHHIPIHSLPQEWLWCETWCSDEDLDGAKTIDLCNNPLTKEPKLERARRQVPEWTVYDDEIAALASRVAGEQAAAGIEFVQTGDRKDEL</sequence>
<dbReference type="PANTHER" id="PTHR11226:SF0">
    <property type="entry name" value="UDP-GLUCOSE:GLYCOPROTEIN GLUCOSYLTRANSFERASE"/>
    <property type="match status" value="1"/>
</dbReference>
<dbReference type="FunFam" id="3.90.550.10:FF:000065">
    <property type="entry name" value="UDP-glucose:glycoprotein glucosyltransferase, putative"/>
    <property type="match status" value="1"/>
</dbReference>
<proteinExistence type="inferred from homology"/>
<keyword evidence="16" id="KW-1185">Reference proteome</keyword>
<keyword evidence="6" id="KW-0732">Signal</keyword>
<comment type="caution">
    <text evidence="15">The sequence shown here is derived from an EMBL/GenBank/DDBJ whole genome shotgun (WGS) entry which is preliminary data.</text>
</comment>
<dbReference type="STRING" id="254877.A0A1V6SMD6"/>
<evidence type="ECO:0000313" key="16">
    <source>
        <dbReference type="Proteomes" id="UP000191342"/>
    </source>
</evidence>
<evidence type="ECO:0000259" key="10">
    <source>
        <dbReference type="Pfam" id="PF18400"/>
    </source>
</evidence>
<dbReference type="InterPro" id="IPR040497">
    <property type="entry name" value="Glyco_transf_24"/>
</dbReference>
<feature type="domain" description="UGGT thioredoxin-like" evidence="11">
    <location>
        <begin position="279"/>
        <end position="407"/>
    </location>
</feature>
<evidence type="ECO:0000259" key="12">
    <source>
        <dbReference type="Pfam" id="PF18402"/>
    </source>
</evidence>
<dbReference type="Pfam" id="PF18403">
    <property type="entry name" value="Thioredoxin_15"/>
    <property type="match status" value="1"/>
</dbReference>
<dbReference type="OrthoDB" id="27683at2759"/>
<evidence type="ECO:0000256" key="2">
    <source>
        <dbReference type="ARBA" id="ARBA00004319"/>
    </source>
</evidence>
<evidence type="ECO:0000256" key="6">
    <source>
        <dbReference type="ARBA" id="ARBA00022729"/>
    </source>
</evidence>
<dbReference type="Pfam" id="PF18404">
    <property type="entry name" value="Glyco_transf_24"/>
    <property type="match status" value="1"/>
</dbReference>
<dbReference type="Pfam" id="PF18400">
    <property type="entry name" value="Thioredoxin_12"/>
    <property type="match status" value="1"/>
</dbReference>
<dbReference type="GO" id="GO:0036503">
    <property type="term" value="P:ERAD pathway"/>
    <property type="evidence" value="ECO:0007669"/>
    <property type="project" value="TreeGrafter"/>
</dbReference>
<dbReference type="EMBL" id="MLQL01000033">
    <property type="protein sequence ID" value="OQE15217.1"/>
    <property type="molecule type" value="Genomic_DNA"/>
</dbReference>
<dbReference type="InterPro" id="IPR040694">
    <property type="entry name" value="UGGT_TRXL_2"/>
</dbReference>